<organism evidence="4">
    <name type="scientific">Anisakis simplex</name>
    <name type="common">Herring worm</name>
    <dbReference type="NCBI Taxonomy" id="6269"/>
    <lineage>
        <taxon>Eukaryota</taxon>
        <taxon>Metazoa</taxon>
        <taxon>Ecdysozoa</taxon>
        <taxon>Nematoda</taxon>
        <taxon>Chromadorea</taxon>
        <taxon>Rhabditida</taxon>
        <taxon>Spirurina</taxon>
        <taxon>Ascaridomorpha</taxon>
        <taxon>Ascaridoidea</taxon>
        <taxon>Anisakidae</taxon>
        <taxon>Anisakis</taxon>
        <taxon>Anisakis simplex complex</taxon>
    </lineage>
</organism>
<reference evidence="4" key="1">
    <citation type="submission" date="2017-02" db="UniProtKB">
        <authorList>
            <consortium name="WormBaseParasite"/>
        </authorList>
    </citation>
    <scope>IDENTIFICATION</scope>
</reference>
<keyword evidence="3" id="KW-1185">Reference proteome</keyword>
<reference evidence="2 3" key="2">
    <citation type="submission" date="2018-11" db="EMBL/GenBank/DDBJ databases">
        <authorList>
            <consortium name="Pathogen Informatics"/>
        </authorList>
    </citation>
    <scope>NUCLEOTIDE SEQUENCE [LARGE SCALE GENOMIC DNA]</scope>
</reference>
<protein>
    <submittedName>
        <fullName evidence="4">MADF domain-containing protein</fullName>
    </submittedName>
</protein>
<name>A0A0M3J3A6_ANISI</name>
<evidence type="ECO:0000313" key="2">
    <source>
        <dbReference type="EMBL" id="VDK19418.1"/>
    </source>
</evidence>
<proteinExistence type="predicted"/>
<dbReference type="Proteomes" id="UP000267096">
    <property type="component" value="Unassembled WGS sequence"/>
</dbReference>
<evidence type="ECO:0000313" key="4">
    <source>
        <dbReference type="WBParaSite" id="ASIM_0000201901-mRNA-1"/>
    </source>
</evidence>
<dbReference type="OrthoDB" id="5784419at2759"/>
<evidence type="ECO:0000259" key="1">
    <source>
        <dbReference type="Pfam" id="PF10545"/>
    </source>
</evidence>
<dbReference type="EMBL" id="UYRR01002255">
    <property type="protein sequence ID" value="VDK19418.1"/>
    <property type="molecule type" value="Genomic_DNA"/>
</dbReference>
<sequence length="59" mass="6771">MSMFGMDDNTKCLLIQEVYQRPLLWKASDPHYADIAARWDAFNEIAQALSDDEVKFSCA</sequence>
<accession>A0A0M3J3A6</accession>
<dbReference type="AlphaFoldDB" id="A0A0M3J3A6"/>
<dbReference type="Pfam" id="PF10545">
    <property type="entry name" value="MADF_DNA_bdg"/>
    <property type="match status" value="1"/>
</dbReference>
<dbReference type="InterPro" id="IPR006578">
    <property type="entry name" value="MADF-dom"/>
</dbReference>
<dbReference type="WBParaSite" id="ASIM_0000201901-mRNA-1">
    <property type="protein sequence ID" value="ASIM_0000201901-mRNA-1"/>
    <property type="gene ID" value="ASIM_0000201901"/>
</dbReference>
<gene>
    <name evidence="2" type="ORF">ASIM_LOCUS1889</name>
</gene>
<feature type="domain" description="MADF" evidence="1">
    <location>
        <begin position="14"/>
        <end position="50"/>
    </location>
</feature>
<evidence type="ECO:0000313" key="3">
    <source>
        <dbReference type="Proteomes" id="UP000267096"/>
    </source>
</evidence>